<keyword evidence="3" id="KW-1185">Reference proteome</keyword>
<dbReference type="Pfam" id="PF08486">
    <property type="entry name" value="SpoIID"/>
    <property type="match status" value="1"/>
</dbReference>
<dbReference type="KEGG" id="tel:tll0391"/>
<dbReference type="PANTHER" id="PTHR30032">
    <property type="entry name" value="N-ACETYLMURAMOYL-L-ALANINE AMIDASE-RELATED"/>
    <property type="match status" value="1"/>
</dbReference>
<evidence type="ECO:0000313" key="3">
    <source>
        <dbReference type="Proteomes" id="UP000000440"/>
    </source>
</evidence>
<dbReference type="InterPro" id="IPR013693">
    <property type="entry name" value="SpoIID/LytB_N"/>
</dbReference>
<name>Q8DLT7_THEVB</name>
<dbReference type="eggNOG" id="COG2385">
    <property type="taxonomic scope" value="Bacteria"/>
</dbReference>
<reference evidence="2 3" key="1">
    <citation type="journal article" date="2002" name="DNA Res.">
        <title>Complete genome structure of the thermophilic cyanobacterium Thermosynechococcus elongatus BP-1.</title>
        <authorList>
            <person name="Nakamura Y."/>
            <person name="Kaneko T."/>
            <person name="Sato S."/>
            <person name="Ikeuchi M."/>
            <person name="Katoh H."/>
            <person name="Sasamoto S."/>
            <person name="Watanabe A."/>
            <person name="Iriguchi M."/>
            <person name="Kawashima K."/>
            <person name="Kimura T."/>
            <person name="Kishida Y."/>
            <person name="Kiyokawa C."/>
            <person name="Kohara M."/>
            <person name="Matsumoto M."/>
            <person name="Matsuno A."/>
            <person name="Nakazaki N."/>
            <person name="Shimpo S."/>
            <person name="Sugimoto M."/>
            <person name="Takeuchi C."/>
            <person name="Yamada M."/>
            <person name="Tabata S."/>
        </authorList>
    </citation>
    <scope>NUCLEOTIDE SEQUENCE [LARGE SCALE GENOMIC DNA]</scope>
    <source>
        <strain evidence="3">IAM M-273 / NIES-2133 / BP-1</strain>
    </source>
</reference>
<dbReference type="RefSeq" id="WP_011056246.1">
    <property type="nucleotide sequence ID" value="NC_004113.1"/>
</dbReference>
<evidence type="ECO:0000313" key="2">
    <source>
        <dbReference type="EMBL" id="BAC07943.1"/>
    </source>
</evidence>
<dbReference type="GO" id="GO:0030288">
    <property type="term" value="C:outer membrane-bounded periplasmic space"/>
    <property type="evidence" value="ECO:0007669"/>
    <property type="project" value="TreeGrafter"/>
</dbReference>
<dbReference type="Proteomes" id="UP000000440">
    <property type="component" value="Chromosome"/>
</dbReference>
<feature type="domain" description="Sporulation stage II protein D amidase enhancer LytB N-terminal" evidence="1">
    <location>
        <begin position="119"/>
        <end position="210"/>
    </location>
</feature>
<dbReference type="InterPro" id="IPR051922">
    <property type="entry name" value="Bact_Sporulation_Assoc"/>
</dbReference>
<dbReference type="PATRIC" id="fig|197221.4.peg.413"/>
<accession>Q8DLT7</accession>
<organism evidence="2 3">
    <name type="scientific">Thermosynechococcus vestitus (strain NIES-2133 / IAM M-273 / BP-1)</name>
    <dbReference type="NCBI Taxonomy" id="197221"/>
    <lineage>
        <taxon>Bacteria</taxon>
        <taxon>Bacillati</taxon>
        <taxon>Cyanobacteriota</taxon>
        <taxon>Cyanophyceae</taxon>
        <taxon>Acaryochloridales</taxon>
        <taxon>Thermosynechococcaceae</taxon>
        <taxon>Thermosynechococcus</taxon>
    </lineage>
</organism>
<protein>
    <submittedName>
        <fullName evidence="2">Tll0391 protein</fullName>
    </submittedName>
</protein>
<dbReference type="NCBIfam" id="TIGR02669">
    <property type="entry name" value="SpoIID_LytB"/>
    <property type="match status" value="1"/>
</dbReference>
<dbReference type="AlphaFoldDB" id="Q8DLT7"/>
<dbReference type="STRING" id="197221.gene:10746979"/>
<evidence type="ECO:0000259" key="1">
    <source>
        <dbReference type="Pfam" id="PF08486"/>
    </source>
</evidence>
<dbReference type="EMBL" id="BA000039">
    <property type="protein sequence ID" value="BAC07943.1"/>
    <property type="molecule type" value="Genomic_DNA"/>
</dbReference>
<dbReference type="PANTHER" id="PTHR30032:SF4">
    <property type="entry name" value="AMIDASE ENHANCER"/>
    <property type="match status" value="1"/>
</dbReference>
<dbReference type="EnsemblBacteria" id="BAC07943">
    <property type="protein sequence ID" value="BAC07943"/>
    <property type="gene ID" value="BAC07943"/>
</dbReference>
<proteinExistence type="predicted"/>
<dbReference type="GO" id="GO:0030435">
    <property type="term" value="P:sporulation resulting in formation of a cellular spore"/>
    <property type="evidence" value="ECO:0007669"/>
    <property type="project" value="InterPro"/>
</dbReference>
<dbReference type="InterPro" id="IPR013486">
    <property type="entry name" value="SpoIID/LytB"/>
</dbReference>
<sequence length="389" mass="42594">MVYLIVPWRFLSQSLGLGCMLSLLLQLTATAVELRVAVLDRVRQVTISSSTAAQLRDEVGRVLTVAPQQHITAVLTGARVQVGGVGGRQVFLEPRDNGLVRVGDRWYRGRLQLVSTPEGILAINLVDLEEYLPSVVGKEMYPSWPLEALKAQAVASRSFVLFRRDRERRRPGSLFDVGATVTHQVYPGVSSETASTLAAVAATRGQVLTYNGQIIEAVFHASSGGHTENSEHVWQTVVPYLRGSPDFDQVSPHFQWTVRFTAAQLQQRFPGIGMILGFRPLQLTPQGRVMSVQVVGTAGRRTISASELRRVLGLRSTLLTITPEYGNVASQRAQSVPVAFTITGRGHGHGLGLSQWGAYGMALQGYTYDQILGHYYQGVTLSVLDTTQR</sequence>
<gene>
    <name evidence="2" type="ordered locus">tll0391</name>
</gene>